<dbReference type="InterPro" id="IPR004843">
    <property type="entry name" value="Calcineurin-like_PHP"/>
</dbReference>
<dbReference type="Pfam" id="PF00149">
    <property type="entry name" value="Metallophos"/>
    <property type="match status" value="1"/>
</dbReference>
<dbReference type="SUPFAM" id="SSF56300">
    <property type="entry name" value="Metallo-dependent phosphatases"/>
    <property type="match status" value="1"/>
</dbReference>
<evidence type="ECO:0000256" key="2">
    <source>
        <dbReference type="ARBA" id="ARBA00022801"/>
    </source>
</evidence>
<keyword evidence="7" id="KW-1185">Reference proteome</keyword>
<dbReference type="InterPro" id="IPR029052">
    <property type="entry name" value="Metallo-depent_PP-like"/>
</dbReference>
<protein>
    <submittedName>
        <fullName evidence="6">Metallophosphoesterase</fullName>
    </submittedName>
</protein>
<organism evidence="6 7">
    <name type="scientific">Thalassotalea nanhaiensis</name>
    <dbReference type="NCBI Taxonomy" id="3065648"/>
    <lineage>
        <taxon>Bacteria</taxon>
        <taxon>Pseudomonadati</taxon>
        <taxon>Pseudomonadota</taxon>
        <taxon>Gammaproteobacteria</taxon>
        <taxon>Alteromonadales</taxon>
        <taxon>Colwelliaceae</taxon>
        <taxon>Thalassotalea</taxon>
    </lineage>
</organism>
<keyword evidence="1" id="KW-0479">Metal-binding</keyword>
<dbReference type="RefSeq" id="WP_348388471.1">
    <property type="nucleotide sequence ID" value="NZ_CP134146.1"/>
</dbReference>
<evidence type="ECO:0000256" key="3">
    <source>
        <dbReference type="ARBA" id="ARBA00023004"/>
    </source>
</evidence>
<reference evidence="7" key="1">
    <citation type="submission" date="2023-09" db="EMBL/GenBank/DDBJ databases">
        <authorList>
            <person name="Li S."/>
            <person name="Li X."/>
            <person name="Zhang C."/>
            <person name="Zhao Z."/>
        </authorList>
    </citation>
    <scope>NUCLEOTIDE SEQUENCE [LARGE SCALE GENOMIC DNA]</scope>
    <source>
        <strain evidence="7">SQ345</strain>
    </source>
</reference>
<proteinExistence type="inferred from homology"/>
<evidence type="ECO:0000256" key="1">
    <source>
        <dbReference type="ARBA" id="ARBA00022723"/>
    </source>
</evidence>
<evidence type="ECO:0000256" key="4">
    <source>
        <dbReference type="ARBA" id="ARBA00025742"/>
    </source>
</evidence>
<dbReference type="PANTHER" id="PTHR42988">
    <property type="entry name" value="PHOSPHOHYDROLASE"/>
    <property type="match status" value="1"/>
</dbReference>
<dbReference type="PANTHER" id="PTHR42988:SF2">
    <property type="entry name" value="CYCLIC NUCLEOTIDE PHOSPHODIESTERASE CBUA0032-RELATED"/>
    <property type="match status" value="1"/>
</dbReference>
<name>A0ABY9TM06_9GAMM</name>
<dbReference type="Gene3D" id="3.60.21.10">
    <property type="match status" value="1"/>
</dbReference>
<gene>
    <name evidence="6" type="ORF">RI845_04035</name>
</gene>
<evidence type="ECO:0000313" key="6">
    <source>
        <dbReference type="EMBL" id="WNC69328.1"/>
    </source>
</evidence>
<dbReference type="EMBL" id="CP134146">
    <property type="protein sequence ID" value="WNC69328.1"/>
    <property type="molecule type" value="Genomic_DNA"/>
</dbReference>
<keyword evidence="3" id="KW-0408">Iron</keyword>
<evidence type="ECO:0000313" key="7">
    <source>
        <dbReference type="Proteomes" id="UP001248581"/>
    </source>
</evidence>
<dbReference type="InterPro" id="IPR050884">
    <property type="entry name" value="CNP_phosphodiesterase-III"/>
</dbReference>
<evidence type="ECO:0000259" key="5">
    <source>
        <dbReference type="Pfam" id="PF00149"/>
    </source>
</evidence>
<feature type="domain" description="Calcineurin-like phosphoesterase" evidence="5">
    <location>
        <begin position="5"/>
        <end position="191"/>
    </location>
</feature>
<accession>A0ABY9TM06</accession>
<comment type="similarity">
    <text evidence="4">Belongs to the cyclic nucleotide phosphodiesterase class-III family.</text>
</comment>
<dbReference type="Proteomes" id="UP001248581">
    <property type="component" value="Chromosome"/>
</dbReference>
<sequence length="251" mass="28079">MNSITIAQFSDCHLFSTKGGMHYGHNVFTNLTSVLSELASMKDLDAAVFTGDLTQDHSDESYQLFNQVIIDSNLSCPIYWLAGNHDDTLLLSKHLTAMNIQADKDITMNDWRLLLIDSKSDTPAGLVNEKQQGRIRSKTKDIENTLIFMHHHAIDVGYFIDKHGLKNQQEFWMAVDHNKTIKAICCGHIHQGLNIVANEQYSVPLYTCPATSIQFDPQADTVSALNSGPGYRLLELFSDGTIKTSINHLPQ</sequence>
<keyword evidence="2" id="KW-0378">Hydrolase</keyword>